<dbReference type="GO" id="GO:0016787">
    <property type="term" value="F:hydrolase activity"/>
    <property type="evidence" value="ECO:0007669"/>
    <property type="project" value="UniProtKB-KW"/>
</dbReference>
<sequence>MPIATRCPAARISRILACVTIAAAQPAPRPPRRVDVDDVAFRVLSAGPSAASAALPPTVLVHGIGASHRYLSRLHATLAVDGAVHSIDLPGYAGLPKPGRDLPVEAMAHGLTAVIAGLDLGPVVLVGHSMGAQWVVEAAAQRPDLVTDVVIMGPVADAAHRTLPAQLSALALDTLGESPTVNGIVFTDYLRCGVPWYLAQVRHMLSYPIEERVAALDVPLLVLRGARDPIAGREWCRALRDAAASATLVEIPRGFHVVQHTAPRAVASAIRALTGRAQVTA</sequence>
<dbReference type="Pfam" id="PF12697">
    <property type="entry name" value="Abhydrolase_6"/>
    <property type="match status" value="1"/>
</dbReference>
<organism evidence="2 3">
    <name type="scientific">Microbacterium saccharophilum</name>
    <dbReference type="NCBI Taxonomy" id="1213358"/>
    <lineage>
        <taxon>Bacteria</taxon>
        <taxon>Bacillati</taxon>
        <taxon>Actinomycetota</taxon>
        <taxon>Actinomycetes</taxon>
        <taxon>Micrococcales</taxon>
        <taxon>Microbacteriaceae</taxon>
        <taxon>Microbacterium</taxon>
    </lineage>
</organism>
<dbReference type="InterPro" id="IPR000073">
    <property type="entry name" value="AB_hydrolase_1"/>
</dbReference>
<reference evidence="2 3" key="1">
    <citation type="submission" date="2019-08" db="EMBL/GenBank/DDBJ databases">
        <authorList>
            <person name="Dong K."/>
        </authorList>
    </citation>
    <scope>NUCLEOTIDE SEQUENCE [LARGE SCALE GENOMIC DNA]</scope>
    <source>
        <strain evidence="2 3">K-1</strain>
    </source>
</reference>
<dbReference type="PANTHER" id="PTHR46438">
    <property type="entry name" value="ALPHA/BETA-HYDROLASES SUPERFAMILY PROTEIN"/>
    <property type="match status" value="1"/>
</dbReference>
<name>A0A5C8HVF1_9MICO</name>
<keyword evidence="3" id="KW-1185">Reference proteome</keyword>
<dbReference type="EMBL" id="VRSX01000006">
    <property type="protein sequence ID" value="TXK08882.1"/>
    <property type="molecule type" value="Genomic_DNA"/>
</dbReference>
<dbReference type="SUPFAM" id="SSF53474">
    <property type="entry name" value="alpha/beta-Hydrolases"/>
    <property type="match status" value="1"/>
</dbReference>
<comment type="caution">
    <text evidence="2">The sequence shown here is derived from an EMBL/GenBank/DDBJ whole genome shotgun (WGS) entry which is preliminary data.</text>
</comment>
<dbReference type="InterPro" id="IPR029058">
    <property type="entry name" value="AB_hydrolase_fold"/>
</dbReference>
<dbReference type="OrthoDB" id="9769541at2"/>
<feature type="domain" description="AB hydrolase-1" evidence="1">
    <location>
        <begin position="59"/>
        <end position="269"/>
    </location>
</feature>
<evidence type="ECO:0000259" key="1">
    <source>
        <dbReference type="Pfam" id="PF12697"/>
    </source>
</evidence>
<gene>
    <name evidence="2" type="ORF">FVP74_12410</name>
</gene>
<keyword evidence="2" id="KW-0378">Hydrolase</keyword>
<proteinExistence type="predicted"/>
<dbReference type="Proteomes" id="UP000321949">
    <property type="component" value="Unassembled WGS sequence"/>
</dbReference>
<evidence type="ECO:0000313" key="3">
    <source>
        <dbReference type="Proteomes" id="UP000321949"/>
    </source>
</evidence>
<dbReference type="AlphaFoldDB" id="A0A5C8HVF1"/>
<evidence type="ECO:0000313" key="2">
    <source>
        <dbReference type="EMBL" id="TXK08882.1"/>
    </source>
</evidence>
<protein>
    <submittedName>
        <fullName evidence="2">Alpha/beta hydrolase</fullName>
    </submittedName>
</protein>
<dbReference type="Gene3D" id="3.40.50.1820">
    <property type="entry name" value="alpha/beta hydrolase"/>
    <property type="match status" value="1"/>
</dbReference>
<accession>A0A5C8HVF1</accession>